<accession>A0ABN6EJT4</accession>
<dbReference type="Proteomes" id="UP001319045">
    <property type="component" value="Chromosome"/>
</dbReference>
<keyword evidence="3" id="KW-1185">Reference proteome</keyword>
<feature type="signal peptide" evidence="1">
    <location>
        <begin position="1"/>
        <end position="20"/>
    </location>
</feature>
<organism evidence="2 3">
    <name type="scientific">Prevotella herbatica</name>
    <dbReference type="NCBI Taxonomy" id="2801997"/>
    <lineage>
        <taxon>Bacteria</taxon>
        <taxon>Pseudomonadati</taxon>
        <taxon>Bacteroidota</taxon>
        <taxon>Bacteroidia</taxon>
        <taxon>Bacteroidales</taxon>
        <taxon>Prevotellaceae</taxon>
        <taxon>Prevotella</taxon>
    </lineage>
</organism>
<evidence type="ECO:0000256" key="1">
    <source>
        <dbReference type="SAM" id="SignalP"/>
    </source>
</evidence>
<evidence type="ECO:0000313" key="2">
    <source>
        <dbReference type="EMBL" id="BCS85604.1"/>
    </source>
</evidence>
<sequence>MKKIVLSAVLMVAAISFANAQNVKQAEKKCNKVEQCAKANKADADKACKGGKACCKNAADAKQCCNKNSKACKKTTKACKGTACKKSTAKKMVK</sequence>
<name>A0ABN6EJT4_9BACT</name>
<keyword evidence="1" id="KW-0732">Signal</keyword>
<evidence type="ECO:0000313" key="3">
    <source>
        <dbReference type="Proteomes" id="UP001319045"/>
    </source>
</evidence>
<gene>
    <name evidence="2" type="ORF">prwr041_14970</name>
</gene>
<dbReference type="EMBL" id="AP024484">
    <property type="protein sequence ID" value="BCS85604.1"/>
    <property type="molecule type" value="Genomic_DNA"/>
</dbReference>
<proteinExistence type="predicted"/>
<feature type="chain" id="PRO_5045196656" evidence="1">
    <location>
        <begin position="21"/>
        <end position="94"/>
    </location>
</feature>
<protein>
    <submittedName>
        <fullName evidence="2">Uncharacterized protein</fullName>
    </submittedName>
</protein>
<dbReference type="RefSeq" id="WP_207153245.1">
    <property type="nucleotide sequence ID" value="NZ_AP024484.1"/>
</dbReference>
<reference evidence="2 3" key="1">
    <citation type="journal article" date="2022" name="Int. J. Syst. Evol. Microbiol.">
        <title>Prevotella herbatica sp. nov., a plant polysaccharide-decomposing anaerobic bacterium isolated from a methanogenic reactor.</title>
        <authorList>
            <person name="Uek A."/>
            <person name="Tonouchi A."/>
            <person name="Kaku N."/>
            <person name="Ueki K."/>
        </authorList>
    </citation>
    <scope>NUCLEOTIDE SEQUENCE [LARGE SCALE GENOMIC DNA]</scope>
    <source>
        <strain evidence="2 3">WR041</strain>
    </source>
</reference>